<keyword evidence="5" id="KW-1185">Reference proteome</keyword>
<protein>
    <submittedName>
        <fullName evidence="4">Tumor protein p63-regulated protein 1-like</fullName>
    </submittedName>
</protein>
<organism evidence="4 5">
    <name type="scientific">Argiope bruennichi</name>
    <name type="common">Wasp spider</name>
    <name type="synonym">Aranea bruennichi</name>
    <dbReference type="NCBI Taxonomy" id="94029"/>
    <lineage>
        <taxon>Eukaryota</taxon>
        <taxon>Metazoa</taxon>
        <taxon>Ecdysozoa</taxon>
        <taxon>Arthropoda</taxon>
        <taxon>Chelicerata</taxon>
        <taxon>Arachnida</taxon>
        <taxon>Araneae</taxon>
        <taxon>Araneomorphae</taxon>
        <taxon>Entelegynae</taxon>
        <taxon>Araneoidea</taxon>
        <taxon>Araneidae</taxon>
        <taxon>Argiope</taxon>
    </lineage>
</organism>
<feature type="compositionally biased region" description="Polar residues" evidence="2">
    <location>
        <begin position="44"/>
        <end position="53"/>
    </location>
</feature>
<dbReference type="EMBL" id="JABXBU010000003">
    <property type="protein sequence ID" value="KAF8793490.1"/>
    <property type="molecule type" value="Genomic_DNA"/>
</dbReference>
<feature type="region of interest" description="Disordered" evidence="2">
    <location>
        <begin position="1"/>
        <end position="81"/>
    </location>
</feature>
<reference evidence="4" key="1">
    <citation type="journal article" date="2020" name="bioRxiv">
        <title>Chromosome-level reference genome of the European wasp spider Argiope bruennichi: a resource for studies on range expansion and evolutionary adaptation.</title>
        <authorList>
            <person name="Sheffer M.M."/>
            <person name="Hoppe A."/>
            <person name="Krehenwinkel H."/>
            <person name="Uhl G."/>
            <person name="Kuss A.W."/>
            <person name="Jensen L."/>
            <person name="Jensen C."/>
            <person name="Gillespie R.G."/>
            <person name="Hoff K.J."/>
            <person name="Prost S."/>
        </authorList>
    </citation>
    <scope>NUCLEOTIDE SEQUENCE</scope>
</reference>
<feature type="compositionally biased region" description="Polar residues" evidence="2">
    <location>
        <begin position="65"/>
        <end position="81"/>
    </location>
</feature>
<evidence type="ECO:0000256" key="1">
    <source>
        <dbReference type="ARBA" id="ARBA00009163"/>
    </source>
</evidence>
<comment type="similarity">
    <text evidence="1">Belongs to the TPRG1 family.</text>
</comment>
<dbReference type="PANTHER" id="PTHR31108:SF1">
    <property type="entry name" value="HSAC2 DOMAIN-CONTAINING PROTEIN"/>
    <property type="match status" value="1"/>
</dbReference>
<evidence type="ECO:0000313" key="5">
    <source>
        <dbReference type="Proteomes" id="UP000807504"/>
    </source>
</evidence>
<dbReference type="Pfam" id="PF12456">
    <property type="entry name" value="hSac2"/>
    <property type="match status" value="1"/>
</dbReference>
<dbReference type="InterPro" id="IPR034753">
    <property type="entry name" value="hSac2"/>
</dbReference>
<dbReference type="Proteomes" id="UP000807504">
    <property type="component" value="Unassembled WGS sequence"/>
</dbReference>
<comment type="caution">
    <text evidence="4">The sequence shown here is derived from an EMBL/GenBank/DDBJ whole genome shotgun (WGS) entry which is preliminary data.</text>
</comment>
<evidence type="ECO:0000256" key="2">
    <source>
        <dbReference type="SAM" id="MobiDB-lite"/>
    </source>
</evidence>
<dbReference type="PROSITE" id="PS51791">
    <property type="entry name" value="HSAC2"/>
    <property type="match status" value="1"/>
</dbReference>
<dbReference type="InterPro" id="IPR022158">
    <property type="entry name" value="Inositol_phosphatase"/>
</dbReference>
<feature type="compositionally biased region" description="Basic and acidic residues" evidence="2">
    <location>
        <begin position="27"/>
        <end position="39"/>
    </location>
</feature>
<feature type="compositionally biased region" description="Polar residues" evidence="2">
    <location>
        <begin position="14"/>
        <end position="26"/>
    </location>
</feature>
<accession>A0A8T0FVA2</accession>
<gene>
    <name evidence="4" type="ORF">HNY73_004963</name>
</gene>
<evidence type="ECO:0000259" key="3">
    <source>
        <dbReference type="PROSITE" id="PS51791"/>
    </source>
</evidence>
<dbReference type="AlphaFoldDB" id="A0A8T0FVA2"/>
<reference evidence="4" key="2">
    <citation type="submission" date="2020-06" db="EMBL/GenBank/DDBJ databases">
        <authorList>
            <person name="Sheffer M."/>
        </authorList>
    </citation>
    <scope>NUCLEOTIDE SEQUENCE</scope>
</reference>
<feature type="domain" description="HSac2" evidence="3">
    <location>
        <begin position="95"/>
        <end position="272"/>
    </location>
</feature>
<sequence>MANSKDYKDIGLSEKNQNVSGSSPSSDFDRLEDCNEAEFRGATLSLSQETSPPESIAASACDDPNGNTEIDGTAGNRRSSSIRPLHTSSIQDFFAVREGALQKAAEHCRPVILDHMDGDLRGIWLLTEIDHWDAEKERLIFLTENSLISLKYDFITLKLLDYTRHSLKQFTQIIIGELKYPDKSLMPARNQLGVQCSWHSSEQIPVLKRWNPWSRDIPWVTYTSHPLFKMDTNEKNNYNIEDFSKKLMATVCGDNMTENSVTTPTSGSCKVLYQPIIIESYAGLAAALHNANELGFFKSRGKDRIIKNQVSSHICRIVFVTQLNFPVASHLGRRIIGVPKMAIQCFKYLNDSSNLFKEDLKLMLYRLLINLSISTNSPALINIC</sequence>
<name>A0A8T0FVA2_ARGBR</name>
<evidence type="ECO:0000313" key="4">
    <source>
        <dbReference type="EMBL" id="KAF8793490.1"/>
    </source>
</evidence>
<dbReference type="GO" id="GO:0005737">
    <property type="term" value="C:cytoplasm"/>
    <property type="evidence" value="ECO:0007669"/>
    <property type="project" value="TreeGrafter"/>
</dbReference>
<feature type="compositionally biased region" description="Basic and acidic residues" evidence="2">
    <location>
        <begin position="1"/>
        <end position="12"/>
    </location>
</feature>
<dbReference type="InterPro" id="IPR040242">
    <property type="entry name" value="TPRG1-like"/>
</dbReference>
<proteinExistence type="inferred from homology"/>
<dbReference type="PANTHER" id="PTHR31108">
    <property type="entry name" value="TUMOR PROTEIN P63-REGULATED GENE 1-LIKE PROTEIN"/>
    <property type="match status" value="1"/>
</dbReference>